<evidence type="ECO:0000256" key="10">
    <source>
        <dbReference type="ARBA" id="ARBA00023014"/>
    </source>
</evidence>
<reference evidence="14 15" key="1">
    <citation type="journal article" date="2019" name="Emerg. Microbes Infect.">
        <title>Comprehensive subspecies identification of 175 nontuberculous mycobacteria species based on 7547 genomic profiles.</title>
        <authorList>
            <person name="Matsumoto Y."/>
            <person name="Kinjo T."/>
            <person name="Motooka D."/>
            <person name="Nabeya D."/>
            <person name="Jung N."/>
            <person name="Uechi K."/>
            <person name="Horii T."/>
            <person name="Iida T."/>
            <person name="Fujita J."/>
            <person name="Nakamura S."/>
        </authorList>
    </citation>
    <scope>NUCLEOTIDE SEQUENCE [LARGE SCALE GENOMIC DNA]</scope>
    <source>
        <strain evidence="14 15">JCM 17322</strain>
    </source>
</reference>
<comment type="cofactor">
    <cofactor evidence="12">
        <name>[3Fe-4S] cluster</name>
        <dbReference type="ChEBI" id="CHEBI:21137"/>
    </cofactor>
    <text evidence="12">Binds 1 [3Fe-4S] cluster.</text>
</comment>
<dbReference type="InterPro" id="IPR050294">
    <property type="entry name" value="RnfB_subfamily"/>
</dbReference>
<proteinExistence type="predicted"/>
<keyword evidence="6 12" id="KW-0479">Metal-binding</keyword>
<evidence type="ECO:0000313" key="15">
    <source>
        <dbReference type="Proteomes" id="UP000465361"/>
    </source>
</evidence>
<dbReference type="InterPro" id="IPR017896">
    <property type="entry name" value="4Fe4S_Fe-S-bd"/>
</dbReference>
<protein>
    <recommendedName>
        <fullName evidence="3 12">Ferredoxin</fullName>
    </recommendedName>
</protein>
<comment type="cofactor">
    <cofactor evidence="1 12">
        <name>[4Fe-4S] cluster</name>
        <dbReference type="ChEBI" id="CHEBI:49883"/>
    </cofactor>
</comment>
<dbReference type="Proteomes" id="UP000465361">
    <property type="component" value="Unassembled WGS sequence"/>
</dbReference>
<keyword evidence="8 12" id="KW-0249">Electron transport</keyword>
<evidence type="ECO:0000256" key="3">
    <source>
        <dbReference type="ARBA" id="ARBA00013529"/>
    </source>
</evidence>
<sequence>MTYVIGKPCVDVMDRACVEECPVDCIYEGGRSLYIHPDECVDCGACEPVCPVQAIYYEDDLPEELQPYRADNAAFFYETLPGRDEPLGSPGGAAKLGRLGVDTPLVAGLPQPANPPRGE</sequence>
<comment type="caution">
    <text evidence="14">The sequence shown here is derived from an EMBL/GenBank/DDBJ whole genome shotgun (WGS) entry which is preliminary data.</text>
</comment>
<dbReference type="GO" id="GO:0051539">
    <property type="term" value="F:4 iron, 4 sulfur cluster binding"/>
    <property type="evidence" value="ECO:0007669"/>
    <property type="project" value="UniProtKB-UniRule"/>
</dbReference>
<evidence type="ECO:0000259" key="13">
    <source>
        <dbReference type="PROSITE" id="PS51379"/>
    </source>
</evidence>
<dbReference type="PROSITE" id="PS51379">
    <property type="entry name" value="4FE4S_FER_2"/>
    <property type="match status" value="1"/>
</dbReference>
<keyword evidence="15" id="KW-1185">Reference proteome</keyword>
<evidence type="ECO:0000256" key="12">
    <source>
        <dbReference type="RuleBase" id="RU365098"/>
    </source>
</evidence>
<keyword evidence="11 12" id="KW-0003">3Fe-4S</keyword>
<evidence type="ECO:0000256" key="7">
    <source>
        <dbReference type="ARBA" id="ARBA00022737"/>
    </source>
</evidence>
<evidence type="ECO:0000256" key="6">
    <source>
        <dbReference type="ARBA" id="ARBA00022723"/>
    </source>
</evidence>
<evidence type="ECO:0000256" key="11">
    <source>
        <dbReference type="ARBA" id="ARBA00023291"/>
    </source>
</evidence>
<keyword evidence="9 12" id="KW-0408">Iron</keyword>
<evidence type="ECO:0000256" key="5">
    <source>
        <dbReference type="ARBA" id="ARBA00022485"/>
    </source>
</evidence>
<evidence type="ECO:0000313" key="14">
    <source>
        <dbReference type="EMBL" id="GFG76242.1"/>
    </source>
</evidence>
<evidence type="ECO:0000256" key="4">
    <source>
        <dbReference type="ARBA" id="ARBA00022448"/>
    </source>
</evidence>
<dbReference type="PANTHER" id="PTHR42859:SF2">
    <property type="entry name" value="FERREDOXIN"/>
    <property type="match status" value="1"/>
</dbReference>
<evidence type="ECO:0000256" key="8">
    <source>
        <dbReference type="ARBA" id="ARBA00022982"/>
    </source>
</evidence>
<dbReference type="PROSITE" id="PS00198">
    <property type="entry name" value="4FE4S_FER_1"/>
    <property type="match status" value="1"/>
</dbReference>
<dbReference type="NCBIfam" id="NF045480">
    <property type="entry name" value="FdxA_Actino"/>
    <property type="match status" value="1"/>
</dbReference>
<gene>
    <name evidence="14" type="ORF">MBOT_36070</name>
</gene>
<dbReference type="GO" id="GO:0046872">
    <property type="term" value="F:metal ion binding"/>
    <property type="evidence" value="ECO:0007669"/>
    <property type="project" value="UniProtKB-UniRule"/>
</dbReference>
<keyword evidence="10 12" id="KW-0411">Iron-sulfur</keyword>
<dbReference type="GO" id="GO:0051538">
    <property type="term" value="F:3 iron, 4 sulfur cluster binding"/>
    <property type="evidence" value="ECO:0007669"/>
    <property type="project" value="UniProtKB-UniRule"/>
</dbReference>
<dbReference type="GO" id="GO:0009055">
    <property type="term" value="F:electron transfer activity"/>
    <property type="evidence" value="ECO:0007669"/>
    <property type="project" value="UniProtKB-UniRule"/>
</dbReference>
<dbReference type="Pfam" id="PF00037">
    <property type="entry name" value="Fer4"/>
    <property type="match status" value="1"/>
</dbReference>
<keyword evidence="4 12" id="KW-0813">Transport</keyword>
<evidence type="ECO:0000256" key="1">
    <source>
        <dbReference type="ARBA" id="ARBA00001966"/>
    </source>
</evidence>
<feature type="domain" description="4Fe-4S ferredoxin-type" evidence="13">
    <location>
        <begin position="31"/>
        <end position="60"/>
    </location>
</feature>
<accession>A0A7I9Y2D6</accession>
<name>A0A7I9Y2D6_9MYCO</name>
<dbReference type="Gene3D" id="3.30.70.20">
    <property type="match status" value="1"/>
</dbReference>
<dbReference type="AlphaFoldDB" id="A0A7I9Y2D6"/>
<dbReference type="PRINTS" id="PR00354">
    <property type="entry name" value="7FE8SFRDOXIN"/>
</dbReference>
<dbReference type="InterPro" id="IPR054830">
    <property type="entry name" value="FdxA_Actino"/>
</dbReference>
<dbReference type="SUPFAM" id="SSF54862">
    <property type="entry name" value="4Fe-4S ferredoxins"/>
    <property type="match status" value="1"/>
</dbReference>
<dbReference type="InterPro" id="IPR017900">
    <property type="entry name" value="4Fe4S_Fe_S_CS"/>
</dbReference>
<keyword evidence="7" id="KW-0677">Repeat</keyword>
<dbReference type="PANTHER" id="PTHR42859">
    <property type="entry name" value="OXIDOREDUCTASE"/>
    <property type="match status" value="1"/>
</dbReference>
<dbReference type="InterPro" id="IPR000813">
    <property type="entry name" value="7Fe_ferredoxin"/>
</dbReference>
<evidence type="ECO:0000256" key="9">
    <source>
        <dbReference type="ARBA" id="ARBA00023004"/>
    </source>
</evidence>
<evidence type="ECO:0000256" key="2">
    <source>
        <dbReference type="ARBA" id="ARBA00003532"/>
    </source>
</evidence>
<dbReference type="EMBL" id="BLKW01000004">
    <property type="protein sequence ID" value="GFG76242.1"/>
    <property type="molecule type" value="Genomic_DNA"/>
</dbReference>
<comment type="function">
    <text evidence="2 12">Ferredoxins are iron-sulfur proteins that transfer electrons in a wide variety of metabolic reactions.</text>
</comment>
<keyword evidence="5 12" id="KW-0004">4Fe-4S</keyword>
<dbReference type="RefSeq" id="WP_163759415.1">
    <property type="nucleotide sequence ID" value="NZ_BLKW01000004.1"/>
</dbReference>
<organism evidence="14 15">
    <name type="scientific">Mycobacterium botniense</name>
    <dbReference type="NCBI Taxonomy" id="84962"/>
    <lineage>
        <taxon>Bacteria</taxon>
        <taxon>Bacillati</taxon>
        <taxon>Actinomycetota</taxon>
        <taxon>Actinomycetes</taxon>
        <taxon>Mycobacteriales</taxon>
        <taxon>Mycobacteriaceae</taxon>
        <taxon>Mycobacterium</taxon>
    </lineage>
</organism>